<gene>
    <name evidence="3" type="ORF">JFN87_05530</name>
</gene>
<comment type="caution">
    <text evidence="3">The sequence shown here is derived from an EMBL/GenBank/DDBJ whole genome shotgun (WGS) entry which is preliminary data.</text>
</comment>
<keyword evidence="4" id="KW-1185">Reference proteome</keyword>
<dbReference type="EMBL" id="JAGIQL010000013">
    <property type="protein sequence ID" value="MBP0456967.1"/>
    <property type="molecule type" value="Genomic_DNA"/>
</dbReference>
<keyword evidence="1" id="KW-0238">DNA-binding</keyword>
<evidence type="ECO:0000313" key="3">
    <source>
        <dbReference type="EMBL" id="MBP0456967.1"/>
    </source>
</evidence>
<proteinExistence type="predicted"/>
<dbReference type="GO" id="GO:0003677">
    <property type="term" value="F:DNA binding"/>
    <property type="evidence" value="ECO:0007669"/>
    <property type="project" value="UniProtKB-KW"/>
</dbReference>
<dbReference type="InterPro" id="IPR009057">
    <property type="entry name" value="Homeodomain-like_sf"/>
</dbReference>
<organism evidence="3 4">
    <name type="scientific">Streptomyces montanisoli</name>
    <dbReference type="NCBI Taxonomy" id="2798581"/>
    <lineage>
        <taxon>Bacteria</taxon>
        <taxon>Bacillati</taxon>
        <taxon>Actinomycetota</taxon>
        <taxon>Actinomycetes</taxon>
        <taxon>Kitasatosporales</taxon>
        <taxon>Streptomycetaceae</taxon>
        <taxon>Streptomyces</taxon>
    </lineage>
</organism>
<evidence type="ECO:0000256" key="1">
    <source>
        <dbReference type="ARBA" id="ARBA00023125"/>
    </source>
</evidence>
<evidence type="ECO:0000313" key="4">
    <source>
        <dbReference type="Proteomes" id="UP000670475"/>
    </source>
</evidence>
<dbReference type="Pfam" id="PF00440">
    <property type="entry name" value="TetR_N"/>
    <property type="match status" value="1"/>
</dbReference>
<evidence type="ECO:0000259" key="2">
    <source>
        <dbReference type="Pfam" id="PF00440"/>
    </source>
</evidence>
<sequence length="98" mass="9610">MFAEHGYPRVAISGVAESAGAAQGTVYTAFGSKPAGVAASRTGIAVGPGAAAPKAVARAAAEVPADPQYAENARKTADEMGVMPAPAEVAETLAAALR</sequence>
<dbReference type="SUPFAM" id="SSF46689">
    <property type="entry name" value="Homeodomain-like"/>
    <property type="match status" value="1"/>
</dbReference>
<dbReference type="SUPFAM" id="SSF53756">
    <property type="entry name" value="UDP-Glycosyltransferase/glycogen phosphorylase"/>
    <property type="match status" value="1"/>
</dbReference>
<reference evidence="3" key="1">
    <citation type="submission" date="2021-03" db="EMBL/GenBank/DDBJ databases">
        <title>Whole genome sequence of Streptomyces bomunensis MMS17-BM035.</title>
        <authorList>
            <person name="Lee J.H."/>
        </authorList>
    </citation>
    <scope>NUCLEOTIDE SEQUENCE</scope>
    <source>
        <strain evidence="3">MMS17-BM035</strain>
    </source>
</reference>
<protein>
    <submittedName>
        <fullName evidence="3">TetR/AcrR family transcriptional regulator</fullName>
    </submittedName>
</protein>
<dbReference type="InterPro" id="IPR001647">
    <property type="entry name" value="HTH_TetR"/>
</dbReference>
<dbReference type="AlphaFoldDB" id="A0A940RTK3"/>
<name>A0A940RTK3_9ACTN</name>
<feature type="domain" description="HTH tetR-type" evidence="2">
    <location>
        <begin position="1"/>
        <end position="33"/>
    </location>
</feature>
<accession>A0A940RTK3</accession>
<dbReference type="Gene3D" id="3.40.50.2000">
    <property type="entry name" value="Glycogen Phosphorylase B"/>
    <property type="match status" value="2"/>
</dbReference>
<dbReference type="Proteomes" id="UP000670475">
    <property type="component" value="Unassembled WGS sequence"/>
</dbReference>